<evidence type="ECO:0000259" key="1">
    <source>
        <dbReference type="PROSITE" id="PS50041"/>
    </source>
</evidence>
<accession>A0A7R8H7G7</accession>
<feature type="domain" description="C-type lectin" evidence="1">
    <location>
        <begin position="364"/>
        <end position="466"/>
    </location>
</feature>
<name>A0A7R8H7G7_LEPSM</name>
<feature type="domain" description="C-type lectin" evidence="1">
    <location>
        <begin position="31"/>
        <end position="129"/>
    </location>
</feature>
<dbReference type="PANTHER" id="PTHR22801">
    <property type="entry name" value="LITHOSTATHINE"/>
    <property type="match status" value="1"/>
</dbReference>
<dbReference type="InterPro" id="IPR016186">
    <property type="entry name" value="C-type_lectin-like/link_sf"/>
</dbReference>
<dbReference type="CDD" id="cd00037">
    <property type="entry name" value="CLECT"/>
    <property type="match status" value="5"/>
</dbReference>
<proteinExistence type="predicted"/>
<organism evidence="2 3">
    <name type="scientific">Lepeophtheirus salmonis</name>
    <name type="common">Salmon louse</name>
    <name type="synonym">Caligus salmonis</name>
    <dbReference type="NCBI Taxonomy" id="72036"/>
    <lineage>
        <taxon>Eukaryota</taxon>
        <taxon>Metazoa</taxon>
        <taxon>Ecdysozoa</taxon>
        <taxon>Arthropoda</taxon>
        <taxon>Crustacea</taxon>
        <taxon>Multicrustacea</taxon>
        <taxon>Hexanauplia</taxon>
        <taxon>Copepoda</taxon>
        <taxon>Siphonostomatoida</taxon>
        <taxon>Caligidae</taxon>
        <taxon>Lepeophtheirus</taxon>
    </lineage>
</organism>
<dbReference type="AlphaFoldDB" id="A0A7R8H7G7"/>
<dbReference type="EMBL" id="HG994582">
    <property type="protein sequence ID" value="CAF2908021.1"/>
    <property type="molecule type" value="Genomic_DNA"/>
</dbReference>
<gene>
    <name evidence="2" type="ORF">LSAA_6934</name>
</gene>
<dbReference type="Proteomes" id="UP000675881">
    <property type="component" value="Chromosome 3"/>
</dbReference>
<dbReference type="OrthoDB" id="6346021at2759"/>
<protein>
    <submittedName>
        <fullName evidence="2">MRC</fullName>
    </submittedName>
</protein>
<dbReference type="InterPro" id="IPR050801">
    <property type="entry name" value="Ca-Dep_Lectins_ImmuneDev"/>
</dbReference>
<dbReference type="InterPro" id="IPR001304">
    <property type="entry name" value="C-type_lectin-like"/>
</dbReference>
<evidence type="ECO:0000313" key="2">
    <source>
        <dbReference type="EMBL" id="CAF2908021.1"/>
    </source>
</evidence>
<dbReference type="Pfam" id="PF00059">
    <property type="entry name" value="Lectin_C"/>
    <property type="match status" value="1"/>
</dbReference>
<keyword evidence="3" id="KW-1185">Reference proteome</keyword>
<dbReference type="PROSITE" id="PS50041">
    <property type="entry name" value="C_TYPE_LECTIN_2"/>
    <property type="match status" value="3"/>
</dbReference>
<dbReference type="InterPro" id="IPR016187">
    <property type="entry name" value="CTDL_fold"/>
</dbReference>
<evidence type="ECO:0000313" key="3">
    <source>
        <dbReference type="Proteomes" id="UP000675881"/>
    </source>
</evidence>
<feature type="domain" description="C-type lectin" evidence="1">
    <location>
        <begin position="145"/>
        <end position="251"/>
    </location>
</feature>
<dbReference type="SMART" id="SM00034">
    <property type="entry name" value="CLECT"/>
    <property type="match status" value="6"/>
</dbReference>
<dbReference type="PANTHER" id="PTHR22801:SF63">
    <property type="entry name" value="C-TYPE LECTIN DOMAIN-CONTAINING PROTEIN"/>
    <property type="match status" value="1"/>
</dbReference>
<dbReference type="Gene3D" id="3.10.100.10">
    <property type="entry name" value="Mannose-Binding Protein A, subunit A"/>
    <property type="match status" value="7"/>
</dbReference>
<sequence length="850" mass="98616">MIIKSKESLFFPDSNIQYYGVCPINFFYYPKTGLCYYKDTFTDTYVNAKEICGRMFGNRKVIDSTLNLENKRFFLGITDIKQEGHFVWENGKVFEGHYPWDDFLDCGYYSPETGWGLFTCDNKKRYLCQTKSTVHCDGDYFYYDKTSRCYKISNISVSYSAALDNCKNDISEHDTRAATISDPTLLQHILEHSDPFFVGISDREREGHFVDTNDEGYPHPPWYEDRRCKSYYYPHGWDRVNCNKEMRYICQSLREEKFYCSSGFTYHKSPDTCYRVSNGTYDYFNAIKDCQDHGGHLASFVFIGKHVDVTFLNEWVIYNDQNCTVHQNGQFELRDCNERHAYTCEQKPQHCPRNYSLNTALNICYFFSKDLRTYFEARDDCASNVPHASSALVNVANGNVKSYIERSVDYPVFVGANDLVKRDEFVWESDGHTDQVQWENDLDCGIYGNNGHDVTKCDDNHAYVCEYEPKIICPANYYKFPNVSSCFYLSNDWLNYTDARNSCPYTAPSKFNSRLASITDTSVQALIEDQFPLPIYFGLNDLSHEGYPEWDLGDPYDKNQCKETKLYGCETEPSLIVEHQDFCLPDYLYFQESNTCYHISEQNRTYEEARKYCKSRNPIRGSSLASVNKEDLIKIVSNKLGSKEFFIGLSDLKTRGSQTKIIRIQIVKLFLCETIPAYCPFGFFYFEATDTCLFYSKEKLDFYHAKNRCRSMSPKKGSHMVVVTDKRMNFLLFDMAYPDNFYIDMAYPDDFYIGLTKGDKSILQWDNGDEYDPELSTPLLGPSGFHDNIKKCFGVAPNYPQLPPSPPELHYKDDEAIYYNDEFTPEPPLGTTPDVHIGVTFDTSNLTLGH</sequence>
<dbReference type="SUPFAM" id="SSF56436">
    <property type="entry name" value="C-type lectin-like"/>
    <property type="match status" value="7"/>
</dbReference>
<reference evidence="2" key="1">
    <citation type="submission" date="2021-02" db="EMBL/GenBank/DDBJ databases">
        <authorList>
            <person name="Bekaert M."/>
        </authorList>
    </citation>
    <scope>NUCLEOTIDE SEQUENCE</scope>
    <source>
        <strain evidence="2">IoA-00</strain>
    </source>
</reference>